<evidence type="ECO:0000313" key="2">
    <source>
        <dbReference type="EMBL" id="CAG6453030.1"/>
    </source>
</evidence>
<proteinExistence type="predicted"/>
<feature type="region of interest" description="Disordered" evidence="1">
    <location>
        <begin position="127"/>
        <end position="177"/>
    </location>
</feature>
<sequence length="177" mass="19359">MGGSLPVRLLAHLKIIRVRVQPADDRQRAGHPAQLRRSQRAVQAANLRTGAPAPSASSDPQRNRHDRPHNPRRYPDDRFLDGPLPVRARQAGGPDTGPADDHRQAEHRRVGLLRALLLVVLRVSPRRRQGAPAARSERYLPGKPGRGRTGGSPRIRDPSVPLDRAVALPDGEAPLAL</sequence>
<evidence type="ECO:0000256" key="1">
    <source>
        <dbReference type="SAM" id="MobiDB-lite"/>
    </source>
</evidence>
<feature type="region of interest" description="Disordered" evidence="1">
    <location>
        <begin position="22"/>
        <end position="104"/>
    </location>
</feature>
<reference evidence="2" key="1">
    <citation type="submission" date="2021-05" db="EMBL/GenBank/DDBJ databases">
        <authorList>
            <person name="Alioto T."/>
            <person name="Alioto T."/>
            <person name="Gomez Garrido J."/>
        </authorList>
    </citation>
    <scope>NUCLEOTIDE SEQUENCE</scope>
</reference>
<protein>
    <submittedName>
        <fullName evidence="2">(northern house mosquito) hypothetical protein</fullName>
    </submittedName>
</protein>
<accession>A0A8D8F0G3</accession>
<dbReference type="AlphaFoldDB" id="A0A8D8F0G3"/>
<dbReference type="EMBL" id="HBUE01021954">
    <property type="protein sequence ID" value="CAG6453030.1"/>
    <property type="molecule type" value="Transcribed_RNA"/>
</dbReference>
<name>A0A8D8F0G3_CULPI</name>
<organism evidence="2">
    <name type="scientific">Culex pipiens</name>
    <name type="common">House mosquito</name>
    <dbReference type="NCBI Taxonomy" id="7175"/>
    <lineage>
        <taxon>Eukaryota</taxon>
        <taxon>Metazoa</taxon>
        <taxon>Ecdysozoa</taxon>
        <taxon>Arthropoda</taxon>
        <taxon>Hexapoda</taxon>
        <taxon>Insecta</taxon>
        <taxon>Pterygota</taxon>
        <taxon>Neoptera</taxon>
        <taxon>Endopterygota</taxon>
        <taxon>Diptera</taxon>
        <taxon>Nematocera</taxon>
        <taxon>Culicoidea</taxon>
        <taxon>Culicidae</taxon>
        <taxon>Culicinae</taxon>
        <taxon>Culicini</taxon>
        <taxon>Culex</taxon>
        <taxon>Culex</taxon>
    </lineage>
</organism>